<dbReference type="Pfam" id="PF05368">
    <property type="entry name" value="NmrA"/>
    <property type="match status" value="1"/>
</dbReference>
<feature type="domain" description="NmrA-like" evidence="3">
    <location>
        <begin position="5"/>
        <end position="318"/>
    </location>
</feature>
<accession>A0A6A6XXF6</accession>
<dbReference type="EMBL" id="MU001750">
    <property type="protein sequence ID" value="KAF2800287.1"/>
    <property type="molecule type" value="Genomic_DNA"/>
</dbReference>
<protein>
    <submittedName>
        <fullName evidence="4">NAD(P)-binding protein</fullName>
    </submittedName>
</protein>
<dbReference type="GO" id="GO:0005634">
    <property type="term" value="C:nucleus"/>
    <property type="evidence" value="ECO:0007669"/>
    <property type="project" value="TreeGrafter"/>
</dbReference>
<evidence type="ECO:0000313" key="5">
    <source>
        <dbReference type="Proteomes" id="UP000799757"/>
    </source>
</evidence>
<keyword evidence="2" id="KW-0521">NADP</keyword>
<dbReference type="OrthoDB" id="3358371at2759"/>
<dbReference type="SUPFAM" id="SSF51735">
    <property type="entry name" value="NAD(P)-binding Rossmann-fold domains"/>
    <property type="match status" value="1"/>
</dbReference>
<evidence type="ECO:0000256" key="2">
    <source>
        <dbReference type="ARBA" id="ARBA00022857"/>
    </source>
</evidence>
<name>A0A6A6XXF6_9PLEO</name>
<dbReference type="InterPro" id="IPR051164">
    <property type="entry name" value="NmrA-like_oxidored"/>
</dbReference>
<dbReference type="InterPro" id="IPR008030">
    <property type="entry name" value="NmrA-like"/>
</dbReference>
<gene>
    <name evidence="4" type="ORF">K505DRAFT_382764</name>
</gene>
<sequence length="371" mass="42002">MDTTQDLVVVVGINRREGVSVARAFLKMENVKIRGLTKSCKPVIVREWADLDVEIVQIDYDDEEMLSEAFNGATIIFSNTDYWEHLTDHSVDTLAWVAGRNRAETAGDYETRQGINIIRAAAGVQTLRHFILTSLPGAKRESNGTMTGVYHFDAKWGVEERLSQHFRELSDKTYIVQPGLLMEDWWKYMHRRGDGTFTIGTHLPGHIRVPWLDSHFQGALVLGIYLYVPPVQGLTIHADTKSFFEICEMIKNISGIHVSYSQWNALELEVLFPHAGQLLADQWMYIARHGYYTQDAVDRDELAQAYDIEIPVTSLAEFLKEDIPKHLNIGNVVTVAESGVLSDNPHTGDKLDDAIAISETWWEDFVNEHGG</sequence>
<evidence type="ECO:0000256" key="1">
    <source>
        <dbReference type="ARBA" id="ARBA00006328"/>
    </source>
</evidence>
<dbReference type="Gene3D" id="3.40.50.720">
    <property type="entry name" value="NAD(P)-binding Rossmann-like Domain"/>
    <property type="match status" value="1"/>
</dbReference>
<dbReference type="PANTHER" id="PTHR42748">
    <property type="entry name" value="NITROGEN METABOLITE REPRESSION PROTEIN NMRA FAMILY MEMBER"/>
    <property type="match status" value="1"/>
</dbReference>
<comment type="similarity">
    <text evidence="1">Belongs to the NmrA-type oxidoreductase family.</text>
</comment>
<organism evidence="4 5">
    <name type="scientific">Melanomma pulvis-pyrius CBS 109.77</name>
    <dbReference type="NCBI Taxonomy" id="1314802"/>
    <lineage>
        <taxon>Eukaryota</taxon>
        <taxon>Fungi</taxon>
        <taxon>Dikarya</taxon>
        <taxon>Ascomycota</taxon>
        <taxon>Pezizomycotina</taxon>
        <taxon>Dothideomycetes</taxon>
        <taxon>Pleosporomycetidae</taxon>
        <taxon>Pleosporales</taxon>
        <taxon>Melanommataceae</taxon>
        <taxon>Melanomma</taxon>
    </lineage>
</organism>
<dbReference type="Proteomes" id="UP000799757">
    <property type="component" value="Unassembled WGS sequence"/>
</dbReference>
<dbReference type="AlphaFoldDB" id="A0A6A6XXF6"/>
<dbReference type="Gene3D" id="3.90.25.10">
    <property type="entry name" value="UDP-galactose 4-epimerase, domain 1"/>
    <property type="match status" value="1"/>
</dbReference>
<keyword evidence="5" id="KW-1185">Reference proteome</keyword>
<dbReference type="InterPro" id="IPR036291">
    <property type="entry name" value="NAD(P)-bd_dom_sf"/>
</dbReference>
<dbReference type="PANTHER" id="PTHR42748:SF26">
    <property type="entry name" value="NMRA-LIKE DOMAIN-CONTAINING PROTEIN"/>
    <property type="match status" value="1"/>
</dbReference>
<evidence type="ECO:0000313" key="4">
    <source>
        <dbReference type="EMBL" id="KAF2800287.1"/>
    </source>
</evidence>
<reference evidence="4" key="1">
    <citation type="journal article" date="2020" name="Stud. Mycol.">
        <title>101 Dothideomycetes genomes: a test case for predicting lifestyles and emergence of pathogens.</title>
        <authorList>
            <person name="Haridas S."/>
            <person name="Albert R."/>
            <person name="Binder M."/>
            <person name="Bloem J."/>
            <person name="Labutti K."/>
            <person name="Salamov A."/>
            <person name="Andreopoulos B."/>
            <person name="Baker S."/>
            <person name="Barry K."/>
            <person name="Bills G."/>
            <person name="Bluhm B."/>
            <person name="Cannon C."/>
            <person name="Castanera R."/>
            <person name="Culley D."/>
            <person name="Daum C."/>
            <person name="Ezra D."/>
            <person name="Gonzalez J."/>
            <person name="Henrissat B."/>
            <person name="Kuo A."/>
            <person name="Liang C."/>
            <person name="Lipzen A."/>
            <person name="Lutzoni F."/>
            <person name="Magnuson J."/>
            <person name="Mondo S."/>
            <person name="Nolan M."/>
            <person name="Ohm R."/>
            <person name="Pangilinan J."/>
            <person name="Park H.-J."/>
            <person name="Ramirez L."/>
            <person name="Alfaro M."/>
            <person name="Sun H."/>
            <person name="Tritt A."/>
            <person name="Yoshinaga Y."/>
            <person name="Zwiers L.-H."/>
            <person name="Turgeon B."/>
            <person name="Goodwin S."/>
            <person name="Spatafora J."/>
            <person name="Crous P."/>
            <person name="Grigoriev I."/>
        </authorList>
    </citation>
    <scope>NUCLEOTIDE SEQUENCE</scope>
    <source>
        <strain evidence="4">CBS 109.77</strain>
    </source>
</reference>
<proteinExistence type="inferred from homology"/>
<evidence type="ECO:0000259" key="3">
    <source>
        <dbReference type="Pfam" id="PF05368"/>
    </source>
</evidence>